<sequence>MDALVFEDSPPILHVIRVQSKLLMSGDFPLFGTGTTSVACRVCVREIDSACMPGNHIAYDVQAFQGGQQYSLFQPDQLIRIAFKPIYLRSGCQL</sequence>
<dbReference type="AlphaFoldDB" id="A0A1R1YL54"/>
<accession>A0A1R1YL54</accession>
<proteinExistence type="predicted"/>
<name>A0A1R1YL54_9FUNG</name>
<dbReference type="Proteomes" id="UP000187429">
    <property type="component" value="Unassembled WGS sequence"/>
</dbReference>
<organism evidence="1 2">
    <name type="scientific">Smittium culicis</name>
    <dbReference type="NCBI Taxonomy" id="133412"/>
    <lineage>
        <taxon>Eukaryota</taxon>
        <taxon>Fungi</taxon>
        <taxon>Fungi incertae sedis</taxon>
        <taxon>Zoopagomycota</taxon>
        <taxon>Kickxellomycotina</taxon>
        <taxon>Harpellomycetes</taxon>
        <taxon>Harpellales</taxon>
        <taxon>Legeriomycetaceae</taxon>
        <taxon>Smittium</taxon>
    </lineage>
</organism>
<reference evidence="2" key="1">
    <citation type="submission" date="2017-01" db="EMBL/GenBank/DDBJ databases">
        <authorList>
            <person name="Wang Y."/>
            <person name="White M."/>
            <person name="Kvist S."/>
            <person name="Moncalvo J.-M."/>
        </authorList>
    </citation>
    <scope>NUCLEOTIDE SEQUENCE [LARGE SCALE GENOMIC DNA]</scope>
    <source>
        <strain evidence="2">ID-206-W2</strain>
    </source>
</reference>
<keyword evidence="2" id="KW-1185">Reference proteome</keyword>
<evidence type="ECO:0000313" key="1">
    <source>
        <dbReference type="EMBL" id="OMJ27641.1"/>
    </source>
</evidence>
<dbReference type="EMBL" id="LSSM01000899">
    <property type="protein sequence ID" value="OMJ27641.1"/>
    <property type="molecule type" value="Genomic_DNA"/>
</dbReference>
<evidence type="ECO:0000313" key="2">
    <source>
        <dbReference type="Proteomes" id="UP000187429"/>
    </source>
</evidence>
<comment type="caution">
    <text evidence="1">The sequence shown here is derived from an EMBL/GenBank/DDBJ whole genome shotgun (WGS) entry which is preliminary data.</text>
</comment>
<dbReference type="OrthoDB" id="10524652at2759"/>
<protein>
    <submittedName>
        <fullName evidence="1">Uncharacterized protein</fullName>
    </submittedName>
</protein>
<gene>
    <name evidence="1" type="ORF">AYI69_g2918</name>
</gene>